<evidence type="ECO:0000313" key="15">
    <source>
        <dbReference type="Proteomes" id="UP000739538"/>
    </source>
</evidence>
<dbReference type="SUPFAM" id="SSF55785">
    <property type="entry name" value="PYP-like sensor domain (PAS domain)"/>
    <property type="match status" value="2"/>
</dbReference>
<dbReference type="Pfam" id="PF08448">
    <property type="entry name" value="PAS_4"/>
    <property type="match status" value="1"/>
</dbReference>
<dbReference type="SMART" id="SM00086">
    <property type="entry name" value="PAC"/>
    <property type="match status" value="2"/>
</dbReference>
<protein>
    <recommendedName>
        <fullName evidence="10">Sensor protein FixL</fullName>
        <ecNumber evidence="2">2.7.13.3</ecNumber>
    </recommendedName>
</protein>
<dbReference type="InterPro" id="IPR000014">
    <property type="entry name" value="PAS"/>
</dbReference>
<dbReference type="SUPFAM" id="SSF55874">
    <property type="entry name" value="ATPase domain of HSP90 chaperone/DNA topoisomerase II/histidine kinase"/>
    <property type="match status" value="1"/>
</dbReference>
<dbReference type="PROSITE" id="PS50109">
    <property type="entry name" value="HIS_KIN"/>
    <property type="match status" value="1"/>
</dbReference>
<organism evidence="14 15">
    <name type="scientific">Eiseniibacteriota bacterium</name>
    <dbReference type="NCBI Taxonomy" id="2212470"/>
    <lineage>
        <taxon>Bacteria</taxon>
        <taxon>Candidatus Eiseniibacteriota</taxon>
    </lineage>
</organism>
<keyword evidence="3" id="KW-0597">Phosphoprotein</keyword>
<accession>A0A956NBC5</accession>
<keyword evidence="5" id="KW-0547">Nucleotide-binding</keyword>
<feature type="domain" description="PAS" evidence="12">
    <location>
        <begin position="136"/>
        <end position="206"/>
    </location>
</feature>
<dbReference type="EC" id="2.7.13.3" evidence="2"/>
<evidence type="ECO:0000256" key="9">
    <source>
        <dbReference type="ARBA" id="ARBA00059827"/>
    </source>
</evidence>
<keyword evidence="8" id="KW-0902">Two-component regulatory system</keyword>
<dbReference type="GO" id="GO:0006355">
    <property type="term" value="P:regulation of DNA-templated transcription"/>
    <property type="evidence" value="ECO:0007669"/>
    <property type="project" value="InterPro"/>
</dbReference>
<evidence type="ECO:0000259" key="13">
    <source>
        <dbReference type="PROSITE" id="PS50113"/>
    </source>
</evidence>
<evidence type="ECO:0000313" key="14">
    <source>
        <dbReference type="EMBL" id="MCA9754803.1"/>
    </source>
</evidence>
<comment type="function">
    <text evidence="9">Putative oxygen sensor; modulates the activity of FixJ, a transcriptional activator of nitrogen fixation fixK gene. FixL probably acts as a kinase that phosphorylates FixJ.</text>
</comment>
<dbReference type="InterPro" id="IPR035965">
    <property type="entry name" value="PAS-like_dom_sf"/>
</dbReference>
<dbReference type="PANTHER" id="PTHR43065">
    <property type="entry name" value="SENSOR HISTIDINE KINASE"/>
    <property type="match status" value="1"/>
</dbReference>
<evidence type="ECO:0000259" key="11">
    <source>
        <dbReference type="PROSITE" id="PS50109"/>
    </source>
</evidence>
<dbReference type="AlphaFoldDB" id="A0A956NBC5"/>
<evidence type="ECO:0000259" key="12">
    <source>
        <dbReference type="PROSITE" id="PS50112"/>
    </source>
</evidence>
<dbReference type="InterPro" id="IPR004358">
    <property type="entry name" value="Sig_transdc_His_kin-like_C"/>
</dbReference>
<dbReference type="CDD" id="cd00082">
    <property type="entry name" value="HisKA"/>
    <property type="match status" value="1"/>
</dbReference>
<keyword evidence="7" id="KW-0067">ATP-binding</keyword>
<evidence type="ECO:0000256" key="7">
    <source>
        <dbReference type="ARBA" id="ARBA00022840"/>
    </source>
</evidence>
<evidence type="ECO:0000256" key="10">
    <source>
        <dbReference type="ARBA" id="ARBA00070616"/>
    </source>
</evidence>
<dbReference type="InterPro" id="IPR005467">
    <property type="entry name" value="His_kinase_dom"/>
</dbReference>
<name>A0A956NBC5_UNCEI</name>
<dbReference type="CDD" id="cd00130">
    <property type="entry name" value="PAS"/>
    <property type="match status" value="2"/>
</dbReference>
<gene>
    <name evidence="14" type="ORF">KDA27_03305</name>
</gene>
<dbReference type="SMART" id="SM00091">
    <property type="entry name" value="PAS"/>
    <property type="match status" value="2"/>
</dbReference>
<dbReference type="InterPro" id="IPR013656">
    <property type="entry name" value="PAS_4"/>
</dbReference>
<dbReference type="InterPro" id="IPR036097">
    <property type="entry name" value="HisK_dim/P_sf"/>
</dbReference>
<dbReference type="NCBIfam" id="TIGR00229">
    <property type="entry name" value="sensory_box"/>
    <property type="match status" value="2"/>
</dbReference>
<dbReference type="InterPro" id="IPR036890">
    <property type="entry name" value="HATPase_C_sf"/>
</dbReference>
<feature type="domain" description="Histidine kinase" evidence="11">
    <location>
        <begin position="282"/>
        <end position="498"/>
    </location>
</feature>
<keyword evidence="6" id="KW-0418">Kinase</keyword>
<keyword evidence="4" id="KW-0808">Transferase</keyword>
<evidence type="ECO:0000256" key="5">
    <source>
        <dbReference type="ARBA" id="ARBA00022741"/>
    </source>
</evidence>
<dbReference type="GO" id="GO:0000155">
    <property type="term" value="F:phosphorelay sensor kinase activity"/>
    <property type="evidence" value="ECO:0007669"/>
    <property type="project" value="InterPro"/>
</dbReference>
<reference evidence="14" key="1">
    <citation type="submission" date="2020-04" db="EMBL/GenBank/DDBJ databases">
        <authorList>
            <person name="Zhang T."/>
        </authorList>
    </citation>
    <scope>NUCLEOTIDE SEQUENCE</scope>
    <source>
        <strain evidence="14">HKST-UBA02</strain>
    </source>
</reference>
<dbReference type="SUPFAM" id="SSF47384">
    <property type="entry name" value="Homodimeric domain of signal transducing histidine kinase"/>
    <property type="match status" value="1"/>
</dbReference>
<feature type="domain" description="PAC" evidence="13">
    <location>
        <begin position="85"/>
        <end position="135"/>
    </location>
</feature>
<dbReference type="SMART" id="SM00387">
    <property type="entry name" value="HATPase_c"/>
    <property type="match status" value="1"/>
</dbReference>
<dbReference type="Gene3D" id="1.10.287.130">
    <property type="match status" value="1"/>
</dbReference>
<dbReference type="PROSITE" id="PS50112">
    <property type="entry name" value="PAS"/>
    <property type="match status" value="2"/>
</dbReference>
<evidence type="ECO:0000256" key="8">
    <source>
        <dbReference type="ARBA" id="ARBA00023012"/>
    </source>
</evidence>
<dbReference type="InterPro" id="IPR003594">
    <property type="entry name" value="HATPase_dom"/>
</dbReference>
<dbReference type="PROSITE" id="PS50113">
    <property type="entry name" value="PAC"/>
    <property type="match status" value="1"/>
</dbReference>
<proteinExistence type="predicted"/>
<reference evidence="14" key="2">
    <citation type="journal article" date="2021" name="Microbiome">
        <title>Successional dynamics and alternative stable states in a saline activated sludge microbial community over 9 years.</title>
        <authorList>
            <person name="Wang Y."/>
            <person name="Ye J."/>
            <person name="Ju F."/>
            <person name="Liu L."/>
            <person name="Boyd J.A."/>
            <person name="Deng Y."/>
            <person name="Parks D.H."/>
            <person name="Jiang X."/>
            <person name="Yin X."/>
            <person name="Woodcroft B.J."/>
            <person name="Tyson G.W."/>
            <person name="Hugenholtz P."/>
            <person name="Polz M.F."/>
            <person name="Zhang T."/>
        </authorList>
    </citation>
    <scope>NUCLEOTIDE SEQUENCE</scope>
    <source>
        <strain evidence="14">HKST-UBA02</strain>
    </source>
</reference>
<dbReference type="InterPro" id="IPR013767">
    <property type="entry name" value="PAS_fold"/>
</dbReference>
<feature type="domain" description="PAS" evidence="12">
    <location>
        <begin position="8"/>
        <end position="78"/>
    </location>
</feature>
<dbReference type="Pfam" id="PF02518">
    <property type="entry name" value="HATPase_c"/>
    <property type="match status" value="1"/>
</dbReference>
<dbReference type="PRINTS" id="PR00344">
    <property type="entry name" value="BCTRLSENSOR"/>
</dbReference>
<dbReference type="SMART" id="SM00388">
    <property type="entry name" value="HisKA"/>
    <property type="match status" value="1"/>
</dbReference>
<evidence type="ECO:0000256" key="1">
    <source>
        <dbReference type="ARBA" id="ARBA00000085"/>
    </source>
</evidence>
<comment type="catalytic activity">
    <reaction evidence="1">
        <text>ATP + protein L-histidine = ADP + protein N-phospho-L-histidine.</text>
        <dbReference type="EC" id="2.7.13.3"/>
    </reaction>
</comment>
<dbReference type="FunFam" id="3.30.450.20:FF:000060">
    <property type="entry name" value="Sensor protein FixL"/>
    <property type="match status" value="1"/>
</dbReference>
<dbReference type="Pfam" id="PF00989">
    <property type="entry name" value="PAS"/>
    <property type="match status" value="1"/>
</dbReference>
<dbReference type="Proteomes" id="UP000739538">
    <property type="component" value="Unassembled WGS sequence"/>
</dbReference>
<evidence type="ECO:0000256" key="2">
    <source>
        <dbReference type="ARBA" id="ARBA00012438"/>
    </source>
</evidence>
<dbReference type="GO" id="GO:0005524">
    <property type="term" value="F:ATP binding"/>
    <property type="evidence" value="ECO:0007669"/>
    <property type="project" value="UniProtKB-KW"/>
</dbReference>
<dbReference type="Gene3D" id="3.30.565.10">
    <property type="entry name" value="Histidine kinase-like ATPase, C-terminal domain"/>
    <property type="match status" value="1"/>
</dbReference>
<comment type="caution">
    <text evidence="14">The sequence shown here is derived from an EMBL/GenBank/DDBJ whole genome shotgun (WGS) entry which is preliminary data.</text>
</comment>
<evidence type="ECO:0000256" key="3">
    <source>
        <dbReference type="ARBA" id="ARBA00022553"/>
    </source>
</evidence>
<dbReference type="InterPro" id="IPR001610">
    <property type="entry name" value="PAC"/>
</dbReference>
<dbReference type="InterPro" id="IPR003661">
    <property type="entry name" value="HisK_dim/P_dom"/>
</dbReference>
<dbReference type="Gene3D" id="3.30.450.20">
    <property type="entry name" value="PAS domain"/>
    <property type="match status" value="2"/>
</dbReference>
<evidence type="ECO:0000256" key="6">
    <source>
        <dbReference type="ARBA" id="ARBA00022777"/>
    </source>
</evidence>
<dbReference type="EMBL" id="JAGQHS010000009">
    <property type="protein sequence ID" value="MCA9754803.1"/>
    <property type="molecule type" value="Genomic_DNA"/>
</dbReference>
<dbReference type="InterPro" id="IPR000700">
    <property type="entry name" value="PAS-assoc_C"/>
</dbReference>
<sequence length="502" mass="56814">MQNRYRQDSARLSAILDATVDGIIVIDRRGIMLEYNHAAERIFGFSREEALGQNVSMLMPDPDRSRHDGYVDRYIETKSPRIIGIGREVTGRRKDGSTFPLDLAVNEITLENELNFVGICRDITERVESSRQLEESRKQLSVWWENAPIAKAVCDLTGRIIRVNEAAVDFWSIDRHRLVGSTIDQLTHPEDTQQCLLAIRELAEARRERRTLQIRFRKSRDEWSIGQVHCTSVRNENDVPVEIMLQIVDRTAEVSAEEEAGEHRERLAHVTRIGTMAEMATGIAHEVNQPLTAIATYSQACRRLMQDDRIEREDILDALEQINAQALRAGEVIRRLRSFVRKRESDRQLVSLNDVIREIVTLANTDSNLIEFEIELDLASDLPRTKVDPVQIQQVVLNLIQNGKDAMRDTASADDTIGVRTRRNAAGQLEVSVRDCGTGISEVDASTLFDPFFTTKKSGMGMGLSISRSIITAHGGTLWFERNPDKGLTFYFTLPATIGDEE</sequence>
<dbReference type="PANTHER" id="PTHR43065:SF10">
    <property type="entry name" value="PEROXIDE STRESS-ACTIVATED HISTIDINE KINASE MAK3"/>
    <property type="match status" value="1"/>
</dbReference>
<dbReference type="Pfam" id="PF00512">
    <property type="entry name" value="HisKA"/>
    <property type="match status" value="1"/>
</dbReference>
<evidence type="ECO:0000256" key="4">
    <source>
        <dbReference type="ARBA" id="ARBA00022679"/>
    </source>
</evidence>